<keyword evidence="1" id="KW-0812">Transmembrane</keyword>
<keyword evidence="1" id="KW-0472">Membrane</keyword>
<gene>
    <name evidence="2" type="ORF">QJ522_17535</name>
</gene>
<keyword evidence="3" id="KW-1185">Reference proteome</keyword>
<accession>A0AAW6U461</accession>
<dbReference type="RefSeq" id="WP_349246275.1">
    <property type="nucleotide sequence ID" value="NZ_JASCXX010000025.1"/>
</dbReference>
<organism evidence="2 3">
    <name type="scientific">Anaerobaca lacustris</name>
    <dbReference type="NCBI Taxonomy" id="3044600"/>
    <lineage>
        <taxon>Bacteria</taxon>
        <taxon>Pseudomonadati</taxon>
        <taxon>Planctomycetota</taxon>
        <taxon>Phycisphaerae</taxon>
        <taxon>Sedimentisphaerales</taxon>
        <taxon>Anaerobacaceae</taxon>
        <taxon>Anaerobaca</taxon>
    </lineage>
</organism>
<comment type="caution">
    <text evidence="2">The sequence shown here is derived from an EMBL/GenBank/DDBJ whole genome shotgun (WGS) entry which is preliminary data.</text>
</comment>
<sequence length="336" mass="36140">MKANPQIDELLSSFIDGELPLRQQTEVQRLVARDAEVARRLRQLQNCKNLVNALPAEPAPIDMFEQIKRSLERRTLLGDHAAPSVSRAGARHLKIRRFVAAAAMIALMGGLGAVVYQIVAPVSPGVPGYPVADASRPMQVSDNLAEVAPAPVVVAGQGFSGQLELRTASLAQADAFIKAAIEDNGLIGFTQGQTLADRRVYRIECSREGLDRLVADLGTIWKNFDSAALVVHTDRFADPVVVEPVTVRQIIQVVNQDSAEASVQVARRSAVLNRFAQTMPGRDILSASESDPTVMIATPEIPRPRLASNDPATKAIPAPPQGGVQTSMTIVLLNTQ</sequence>
<evidence type="ECO:0000256" key="1">
    <source>
        <dbReference type="SAM" id="Phobius"/>
    </source>
</evidence>
<keyword evidence="1" id="KW-1133">Transmembrane helix</keyword>
<feature type="transmembrane region" description="Helical" evidence="1">
    <location>
        <begin position="98"/>
        <end position="119"/>
    </location>
</feature>
<proteinExistence type="predicted"/>
<evidence type="ECO:0008006" key="4">
    <source>
        <dbReference type="Google" id="ProtNLM"/>
    </source>
</evidence>
<dbReference type="EMBL" id="JASCXX010000025">
    <property type="protein sequence ID" value="MDI6450866.1"/>
    <property type="molecule type" value="Genomic_DNA"/>
</dbReference>
<evidence type="ECO:0000313" key="3">
    <source>
        <dbReference type="Proteomes" id="UP001431776"/>
    </source>
</evidence>
<name>A0AAW6U461_9BACT</name>
<reference evidence="2" key="1">
    <citation type="submission" date="2023-05" db="EMBL/GenBank/DDBJ databases">
        <title>Anaerotaeda fermentans gen. nov., sp. nov., a novel anaerobic planctomycete of the new family within the order Sedimentisphaerales isolated from Taman Peninsula, Russia.</title>
        <authorList>
            <person name="Khomyakova M.A."/>
            <person name="Merkel A.Y."/>
            <person name="Slobodkin A.I."/>
        </authorList>
    </citation>
    <scope>NUCLEOTIDE SEQUENCE</scope>
    <source>
        <strain evidence="2">M17dextr</strain>
    </source>
</reference>
<evidence type="ECO:0000313" key="2">
    <source>
        <dbReference type="EMBL" id="MDI6450866.1"/>
    </source>
</evidence>
<dbReference type="AlphaFoldDB" id="A0AAW6U461"/>
<dbReference type="Proteomes" id="UP001431776">
    <property type="component" value="Unassembled WGS sequence"/>
</dbReference>
<protein>
    <recommendedName>
        <fullName evidence="4">DUF541 domain-containing protein</fullName>
    </recommendedName>
</protein>